<organism evidence="2 3">
    <name type="scientific">Haloquadratum walsbyi J07HQW2</name>
    <dbReference type="NCBI Taxonomy" id="1238425"/>
    <lineage>
        <taxon>Archaea</taxon>
        <taxon>Methanobacteriati</taxon>
        <taxon>Methanobacteriota</taxon>
        <taxon>Stenosarchaea group</taxon>
        <taxon>Halobacteria</taxon>
        <taxon>Halobacteriales</taxon>
        <taxon>Haloferacaceae</taxon>
        <taxon>Haloquadratum</taxon>
    </lineage>
</organism>
<feature type="region of interest" description="Disordered" evidence="1">
    <location>
        <begin position="378"/>
        <end position="430"/>
    </location>
</feature>
<protein>
    <recommendedName>
        <fullName evidence="4">Exonuclease RecJ</fullName>
    </recommendedName>
</protein>
<dbReference type="RefSeq" id="WP_021054014.1">
    <property type="nucleotide sequence ID" value="NZ_KE356561.1"/>
</dbReference>
<proteinExistence type="predicted"/>
<reference evidence="2 3" key="1">
    <citation type="journal article" date="2013" name="PLoS ONE">
        <title>Assembly-driven community genomics of a hypersaline microbial ecosystem.</title>
        <authorList>
            <person name="Podell S."/>
            <person name="Ugalde J.A."/>
            <person name="Narasingarao P."/>
            <person name="Banfield J.F."/>
            <person name="Heidelberg K.B."/>
            <person name="Allen E.E."/>
        </authorList>
    </citation>
    <scope>NUCLEOTIDE SEQUENCE [LARGE SCALE GENOMIC DNA]</scope>
    <source>
        <strain evidence="3">J07HQW2</strain>
    </source>
</reference>
<gene>
    <name evidence="2" type="ORF">J07HQW2_00957</name>
</gene>
<evidence type="ECO:0000313" key="2">
    <source>
        <dbReference type="EMBL" id="ERG94523.1"/>
    </source>
</evidence>
<evidence type="ECO:0000256" key="1">
    <source>
        <dbReference type="SAM" id="MobiDB-lite"/>
    </source>
</evidence>
<dbReference type="AlphaFoldDB" id="U1NCV8"/>
<evidence type="ECO:0008006" key="4">
    <source>
        <dbReference type="Google" id="ProtNLM"/>
    </source>
</evidence>
<dbReference type="Proteomes" id="UP000030710">
    <property type="component" value="Unassembled WGS sequence"/>
</dbReference>
<accession>U1NCV8</accession>
<name>U1NCV8_9EURY</name>
<dbReference type="STRING" id="1238425.J07HQW2_00957"/>
<feature type="compositionally biased region" description="Polar residues" evidence="1">
    <location>
        <begin position="509"/>
        <end position="518"/>
    </location>
</feature>
<evidence type="ECO:0000313" key="3">
    <source>
        <dbReference type="Proteomes" id="UP000030710"/>
    </source>
</evidence>
<dbReference type="eggNOG" id="arCOG00428">
    <property type="taxonomic scope" value="Archaea"/>
</dbReference>
<feature type="region of interest" description="Disordered" evidence="1">
    <location>
        <begin position="495"/>
        <end position="532"/>
    </location>
</feature>
<dbReference type="EMBL" id="KE356561">
    <property type="protein sequence ID" value="ERG94523.1"/>
    <property type="molecule type" value="Genomic_DNA"/>
</dbReference>
<feature type="compositionally biased region" description="Low complexity" evidence="1">
    <location>
        <begin position="410"/>
        <end position="426"/>
    </location>
</feature>
<feature type="compositionally biased region" description="Low complexity" evidence="1">
    <location>
        <begin position="495"/>
        <end position="504"/>
    </location>
</feature>
<sequence>MTISTRSEMPTTDVSAESVAATLMDTAFVHVICRSDGDAIAAAGLLARTLRRENIPFQIRADQFGRADPTADDQDEDLCIALGLSHSAADININPFEQSVTRSVYAVIKSLNTPQQVSQSSFDTVSDASGDNNDVYIPPTDTLLALAGIVASGASLNIESVVGTQEQTQTQSEIKNDTEFAASLLETLTTTDMISVNQQPGVGIPVNNIVDGLAHSTLIHASFSGDVDATRTMMTEIDTDADICFEASDDSDNTGGSAEAALLKHLSAEDQRVIASAVTIDIVKTSIASTETAVSIEQALHPQYLSEAPMTTVEGYADVLRSASRERPGAAIALAINQDVNDAAVTAWREHAQTVHAILQTAHTGRYDGVYVLRCHNQDDTQSPTTNSDPSSNADANVNDNDGDPTDTIESGTTAATESESVSVSVDDIPTPSPGQLLTAVELAARYQAPEPLVLGLCDEFVGVAVQSTVNSQSGSINTDAVALAETLRTNAGADTTDASVSDDVVSHMNASTSSPESNDTDNDHNGEINQMQHGWIGDSNQALVRVDPTIPPAEIIAIVREFTREEL</sequence>
<feature type="compositionally biased region" description="Low complexity" evidence="1">
    <location>
        <begin position="387"/>
        <end position="400"/>
    </location>
</feature>
<dbReference type="HOGENOM" id="CLU_036273_0_0_2"/>